<dbReference type="CDD" id="cd03791">
    <property type="entry name" value="GT5_Glycogen_synthase_DULL1-like"/>
    <property type="match status" value="1"/>
</dbReference>
<dbReference type="InterPro" id="IPR011835">
    <property type="entry name" value="GS/SS"/>
</dbReference>
<dbReference type="Pfam" id="PF08323">
    <property type="entry name" value="Glyco_transf_5"/>
    <property type="match status" value="1"/>
</dbReference>
<dbReference type="SUPFAM" id="SSF53756">
    <property type="entry name" value="UDP-Glycosyltransferase/glycogen phosphorylase"/>
    <property type="match status" value="1"/>
</dbReference>
<reference evidence="9" key="1">
    <citation type="submission" date="2016-10" db="EMBL/GenBank/DDBJ databases">
        <authorList>
            <person name="Varghese N."/>
            <person name="Submissions S."/>
        </authorList>
    </citation>
    <scope>NUCLEOTIDE SEQUENCE [LARGE SCALE GENOMIC DNA]</scope>
    <source>
        <strain evidence="9">DSM 21424</strain>
    </source>
</reference>
<dbReference type="GO" id="GO:0004373">
    <property type="term" value="F:alpha-1,4-glucan glucosyltransferase (UDP-glucose donor) activity"/>
    <property type="evidence" value="ECO:0007669"/>
    <property type="project" value="InterPro"/>
</dbReference>
<evidence type="ECO:0000259" key="7">
    <source>
        <dbReference type="Pfam" id="PF08323"/>
    </source>
</evidence>
<evidence type="ECO:0000313" key="8">
    <source>
        <dbReference type="EMBL" id="SDE02705.1"/>
    </source>
</evidence>
<evidence type="ECO:0000256" key="5">
    <source>
        <dbReference type="ARBA" id="ARBA00023056"/>
    </source>
</evidence>
<dbReference type="OrthoDB" id="9808590at2"/>
<feature type="binding site" evidence="6">
    <location>
        <position position="16"/>
    </location>
    <ligand>
        <name>ADP-alpha-D-glucose</name>
        <dbReference type="ChEBI" id="CHEBI:57498"/>
    </ligand>
</feature>
<comment type="pathway">
    <text evidence="6">Glycan biosynthesis; glycogen biosynthesis.</text>
</comment>
<dbReference type="GO" id="GO:0005978">
    <property type="term" value="P:glycogen biosynthetic process"/>
    <property type="evidence" value="ECO:0007669"/>
    <property type="project" value="UniProtKB-UniRule"/>
</dbReference>
<keyword evidence="4 6" id="KW-0808">Transferase</keyword>
<evidence type="ECO:0000256" key="6">
    <source>
        <dbReference type="HAMAP-Rule" id="MF_00484"/>
    </source>
</evidence>
<dbReference type="Pfam" id="PF13692">
    <property type="entry name" value="Glyco_trans_1_4"/>
    <property type="match status" value="1"/>
</dbReference>
<dbReference type="PANTHER" id="PTHR45825">
    <property type="entry name" value="GRANULE-BOUND STARCH SYNTHASE 1, CHLOROPLASTIC/AMYLOPLASTIC"/>
    <property type="match status" value="1"/>
</dbReference>
<evidence type="ECO:0000256" key="4">
    <source>
        <dbReference type="ARBA" id="ARBA00022679"/>
    </source>
</evidence>
<accession>A0A1G6ZLN1</accession>
<dbReference type="NCBIfam" id="NF001899">
    <property type="entry name" value="PRK00654.1-2"/>
    <property type="match status" value="1"/>
</dbReference>
<dbReference type="AlphaFoldDB" id="A0A1G6ZLN1"/>
<dbReference type="NCBIfam" id="TIGR02095">
    <property type="entry name" value="glgA"/>
    <property type="match status" value="1"/>
</dbReference>
<evidence type="ECO:0000256" key="3">
    <source>
        <dbReference type="ARBA" id="ARBA00022676"/>
    </source>
</evidence>
<keyword evidence="9" id="KW-1185">Reference proteome</keyword>
<dbReference type="GO" id="GO:0009011">
    <property type="term" value="F:alpha-1,4-glucan glucosyltransferase (ADP-glucose donor) activity"/>
    <property type="evidence" value="ECO:0007669"/>
    <property type="project" value="UniProtKB-UniRule"/>
</dbReference>
<dbReference type="RefSeq" id="WP_090109158.1">
    <property type="nucleotide sequence ID" value="NZ_FNAT01000001.1"/>
</dbReference>
<evidence type="ECO:0000256" key="2">
    <source>
        <dbReference type="ARBA" id="ARBA00010281"/>
    </source>
</evidence>
<sequence length="482" mass="51304">MTAVLSVASECAPLVKTGGLADVVGALPEALRPEGVSMRVLLPGYPAVLEALETGATAVMTENDLFGGPARVLAGRAAELDLLVLDAPHLYERAGSIYLGPDGRDWPDNPQRFAALSWIAARIAAEGIAPGGESWRPDTLHCHDWQAGLAPDYLAQMSGGANVRTVMTVHNIAFQGLFEPHLIEALRLPRHRFTTEGFEYYGRVSALKAGLVAADRLTTVSPTYAAELLRPDFGMGLDGVLRARRRALTGILNGIDETAWSPASDPHIARTYRLPARKRPNKAALQAEMGLPDAPGPLCCVVSRLTDQKGIDLLLEALPALLDRGGQLALLGSGDPALERALREAAHDPNVSVRIGYDEALSHRLIAGADAILVPSRFEPCGLTQLYGLRYGTVPLVALTGGLADTVIHASPAAIDRGVATGVQFHPVDAAPLAVALDRLCDLYARPDIWAQMQRNAMKQPVGWSVSAKAYAALYRDATAEA</sequence>
<dbReference type="HAMAP" id="MF_00484">
    <property type="entry name" value="Glycogen_synth"/>
    <property type="match status" value="1"/>
</dbReference>
<dbReference type="PANTHER" id="PTHR45825:SF11">
    <property type="entry name" value="ALPHA AMYLASE DOMAIN-CONTAINING PROTEIN"/>
    <property type="match status" value="1"/>
</dbReference>
<keyword evidence="5 6" id="KW-0320">Glycogen biosynthesis</keyword>
<organism evidence="8 9">
    <name type="scientific">Limimaricola pyoseonensis</name>
    <dbReference type="NCBI Taxonomy" id="521013"/>
    <lineage>
        <taxon>Bacteria</taxon>
        <taxon>Pseudomonadati</taxon>
        <taxon>Pseudomonadota</taxon>
        <taxon>Alphaproteobacteria</taxon>
        <taxon>Rhodobacterales</taxon>
        <taxon>Paracoccaceae</taxon>
        <taxon>Limimaricola</taxon>
    </lineage>
</organism>
<proteinExistence type="inferred from homology"/>
<keyword evidence="3 6" id="KW-0328">Glycosyltransferase</keyword>
<gene>
    <name evidence="6" type="primary">glgA</name>
    <name evidence="8" type="ORF">SAMN04488567_0562</name>
</gene>
<name>A0A1G6ZLN1_9RHOB</name>
<comment type="function">
    <text evidence="6">Synthesizes alpha-1,4-glucan chains using ADP-glucose.</text>
</comment>
<comment type="catalytic activity">
    <reaction evidence="1 6">
        <text>[(1-&gt;4)-alpha-D-glucosyl](n) + ADP-alpha-D-glucose = [(1-&gt;4)-alpha-D-glucosyl](n+1) + ADP + H(+)</text>
        <dbReference type="Rhea" id="RHEA:18189"/>
        <dbReference type="Rhea" id="RHEA-COMP:9584"/>
        <dbReference type="Rhea" id="RHEA-COMP:9587"/>
        <dbReference type="ChEBI" id="CHEBI:15378"/>
        <dbReference type="ChEBI" id="CHEBI:15444"/>
        <dbReference type="ChEBI" id="CHEBI:57498"/>
        <dbReference type="ChEBI" id="CHEBI:456216"/>
        <dbReference type="EC" id="2.4.1.21"/>
    </reaction>
</comment>
<comment type="similarity">
    <text evidence="2 6">Belongs to the glycosyltransferase 1 family. Bacterial/plant glycogen synthase subfamily.</text>
</comment>
<dbReference type="EC" id="2.4.1.21" evidence="6"/>
<dbReference type="InterPro" id="IPR013534">
    <property type="entry name" value="Starch_synth_cat_dom"/>
</dbReference>
<dbReference type="Proteomes" id="UP000198922">
    <property type="component" value="Unassembled WGS sequence"/>
</dbReference>
<dbReference type="UniPathway" id="UPA00164"/>
<evidence type="ECO:0000256" key="1">
    <source>
        <dbReference type="ARBA" id="ARBA00001478"/>
    </source>
</evidence>
<protein>
    <recommendedName>
        <fullName evidence="6">Glycogen synthase</fullName>
        <ecNumber evidence="6">2.4.1.21</ecNumber>
    </recommendedName>
    <alternativeName>
        <fullName evidence="6">Starch [bacterial glycogen] synthase</fullName>
    </alternativeName>
</protein>
<dbReference type="GO" id="GO:0005829">
    <property type="term" value="C:cytosol"/>
    <property type="evidence" value="ECO:0007669"/>
    <property type="project" value="TreeGrafter"/>
</dbReference>
<feature type="domain" description="Starch synthase catalytic" evidence="7">
    <location>
        <begin position="4"/>
        <end position="242"/>
    </location>
</feature>
<dbReference type="EMBL" id="FNAT01000001">
    <property type="protein sequence ID" value="SDE02705.1"/>
    <property type="molecule type" value="Genomic_DNA"/>
</dbReference>
<dbReference type="STRING" id="521013.SAMN04488567_0562"/>
<dbReference type="Gene3D" id="3.40.50.2000">
    <property type="entry name" value="Glycogen Phosphorylase B"/>
    <property type="match status" value="2"/>
</dbReference>
<evidence type="ECO:0000313" key="9">
    <source>
        <dbReference type="Proteomes" id="UP000198922"/>
    </source>
</evidence>